<organism evidence="1">
    <name type="scientific">Clandestinovirus</name>
    <dbReference type="NCBI Taxonomy" id="2831644"/>
    <lineage>
        <taxon>Viruses</taxon>
    </lineage>
</organism>
<sequence length="421" mass="48340">MAQQRNLAVIQRLVEDAPSLFSNAASLVSPPMNLATGKMMHDLNVYRLLLQLKEYCSGCPFLVTAKGLPSLSKTQVIDCLCSIEPILAPVILKFCDEYPIKLDRVDKPKPKVLVYDDAVFLHVLQPRSMGDGGDNELQQNSMQYRWIKYFPVGICRSTLGGCSFKLHQYLKQNLRRFACPASIKETLWEFMDYAVFVMDRFYDPLPRDMEGPNLPSCCKKITYYDPDEDSMDVDQSVFNEKVECSNELDETSSYTNLITLLANILKKQMQILGLKWREPKARKRSKLPATERQRESIQKKMLLYWTIVRVMTIICYVTGEPFTAEITQTIEIVCNVEESLANLREKVNQDEDSALSVLRTCSPIARQVDKLANWFLLGVNHEYTRRQATALLCIKRFSPGTEDIPAIRFCIRKVFPSTYLY</sequence>
<gene>
    <name evidence="1" type="ORF">KOM_12_598</name>
</gene>
<name>A0A8F8KPG3_9VIRU</name>
<proteinExistence type="predicted"/>
<dbReference type="EMBL" id="MZ420154">
    <property type="protein sequence ID" value="QYA18866.1"/>
    <property type="molecule type" value="Genomic_DNA"/>
</dbReference>
<protein>
    <submittedName>
        <fullName evidence="1">Uncharacterized protein</fullName>
    </submittedName>
</protein>
<evidence type="ECO:0000313" key="1">
    <source>
        <dbReference type="EMBL" id="QYA18866.1"/>
    </source>
</evidence>
<accession>A0A8F8KPG3</accession>
<reference evidence="1" key="1">
    <citation type="submission" date="2021-06" db="EMBL/GenBank/DDBJ databases">
        <authorList>
            <person name="Rolland C."/>
        </authorList>
    </citation>
    <scope>NUCLEOTIDE SEQUENCE</scope>
    <source>
        <strain evidence="1">347.936635</strain>
    </source>
</reference>